<proteinExistence type="predicted"/>
<reference evidence="1 2" key="1">
    <citation type="submission" date="2017-11" db="EMBL/GenBank/DDBJ databases">
        <title>De-novo sequencing of pomegranate (Punica granatum L.) genome.</title>
        <authorList>
            <person name="Akparov Z."/>
            <person name="Amiraslanov A."/>
            <person name="Hajiyeva S."/>
            <person name="Abbasov M."/>
            <person name="Kaur K."/>
            <person name="Hamwieh A."/>
            <person name="Solovyev V."/>
            <person name="Salamov A."/>
            <person name="Braich B."/>
            <person name="Kosarev P."/>
            <person name="Mahmoud A."/>
            <person name="Hajiyev E."/>
            <person name="Babayeva S."/>
            <person name="Izzatullayeva V."/>
            <person name="Mammadov A."/>
            <person name="Mammadov A."/>
            <person name="Sharifova S."/>
            <person name="Ojaghi J."/>
            <person name="Eynullazada K."/>
            <person name="Bayramov B."/>
            <person name="Abdulazimova A."/>
            <person name="Shahmuradov I."/>
        </authorList>
    </citation>
    <scope>NUCLEOTIDE SEQUENCE [LARGE SCALE GENOMIC DNA]</scope>
    <source>
        <strain evidence="2">cv. AG2017</strain>
        <tissue evidence="1">Leaf</tissue>
    </source>
</reference>
<keyword evidence="2" id="KW-1185">Reference proteome</keyword>
<organism evidence="1 2">
    <name type="scientific">Punica granatum</name>
    <name type="common">Pomegranate</name>
    <dbReference type="NCBI Taxonomy" id="22663"/>
    <lineage>
        <taxon>Eukaryota</taxon>
        <taxon>Viridiplantae</taxon>
        <taxon>Streptophyta</taxon>
        <taxon>Embryophyta</taxon>
        <taxon>Tracheophyta</taxon>
        <taxon>Spermatophyta</taxon>
        <taxon>Magnoliopsida</taxon>
        <taxon>eudicotyledons</taxon>
        <taxon>Gunneridae</taxon>
        <taxon>Pentapetalae</taxon>
        <taxon>rosids</taxon>
        <taxon>malvids</taxon>
        <taxon>Myrtales</taxon>
        <taxon>Lythraceae</taxon>
        <taxon>Punica</taxon>
    </lineage>
</organism>
<dbReference type="EMBL" id="PGOL01000306">
    <property type="protein sequence ID" value="PKI72860.1"/>
    <property type="molecule type" value="Genomic_DNA"/>
</dbReference>
<dbReference type="Proteomes" id="UP000233551">
    <property type="component" value="Unassembled WGS sequence"/>
</dbReference>
<evidence type="ECO:0000313" key="2">
    <source>
        <dbReference type="Proteomes" id="UP000233551"/>
    </source>
</evidence>
<evidence type="ECO:0000313" key="1">
    <source>
        <dbReference type="EMBL" id="PKI72860.1"/>
    </source>
</evidence>
<sequence>MGCHPWGTLVSKSIVITTPEWLDHDRWPHEYTSIGCGWWPQRRADWVPHPSVGGVTMQTTLVSGGLGHALSIGAFGCDLCGGRVRTRFQEAGREDVGERTSLVSIVRARRGTGTGCVEDMCMGKVDACSHDVKGRAQLDVFGCTKSNLSVIDPNVGKVHHGGRARREGCPRRRAACILWRVGEKRLKWHAGRLDELSSKPGWRMAWKLSMMHGFGTTGTVLFRDGGPRLKGVNSLKSSVILFKA</sequence>
<gene>
    <name evidence="1" type="ORF">CRG98_006728</name>
</gene>
<accession>A0A2I0KX05</accession>
<dbReference type="AlphaFoldDB" id="A0A2I0KX05"/>
<comment type="caution">
    <text evidence="1">The sequence shown here is derived from an EMBL/GenBank/DDBJ whole genome shotgun (WGS) entry which is preliminary data.</text>
</comment>
<protein>
    <submittedName>
        <fullName evidence="1">Uncharacterized protein</fullName>
    </submittedName>
</protein>
<name>A0A2I0KX05_PUNGR</name>